<dbReference type="PROSITE" id="PS00622">
    <property type="entry name" value="HTH_LUXR_1"/>
    <property type="match status" value="1"/>
</dbReference>
<name>A0A1H8DWN6_9BURK</name>
<dbReference type="InterPro" id="IPR000792">
    <property type="entry name" value="Tscrpt_reg_LuxR_C"/>
</dbReference>
<dbReference type="PANTHER" id="PTHR44688">
    <property type="entry name" value="DNA-BINDING TRANSCRIPTIONAL ACTIVATOR DEVR_DOSR"/>
    <property type="match status" value="1"/>
</dbReference>
<dbReference type="PRINTS" id="PR00038">
    <property type="entry name" value="HTHLUXR"/>
</dbReference>
<dbReference type="InterPro" id="IPR036388">
    <property type="entry name" value="WH-like_DNA-bd_sf"/>
</dbReference>
<keyword evidence="3" id="KW-0804">Transcription</keyword>
<keyword evidence="6" id="KW-1185">Reference proteome</keyword>
<evidence type="ECO:0000313" key="6">
    <source>
        <dbReference type="Proteomes" id="UP000199531"/>
    </source>
</evidence>
<feature type="domain" description="HTH luxR-type" evidence="4">
    <location>
        <begin position="131"/>
        <end position="196"/>
    </location>
</feature>
<dbReference type="CDD" id="cd00130">
    <property type="entry name" value="PAS"/>
    <property type="match status" value="1"/>
</dbReference>
<dbReference type="STRING" id="1121117.SAMN02745977_00467"/>
<dbReference type="InterPro" id="IPR000014">
    <property type="entry name" value="PAS"/>
</dbReference>
<proteinExistence type="predicted"/>
<evidence type="ECO:0000259" key="4">
    <source>
        <dbReference type="PROSITE" id="PS50043"/>
    </source>
</evidence>
<dbReference type="InterPro" id="IPR016032">
    <property type="entry name" value="Sig_transdc_resp-reg_C-effctor"/>
</dbReference>
<evidence type="ECO:0000313" key="5">
    <source>
        <dbReference type="EMBL" id="SEN11264.1"/>
    </source>
</evidence>
<gene>
    <name evidence="5" type="ORF">SAMN02745977_00467</name>
</gene>
<accession>A0A1H8DWN6</accession>
<dbReference type="NCBIfam" id="TIGR00229">
    <property type="entry name" value="sensory_box"/>
    <property type="match status" value="1"/>
</dbReference>
<protein>
    <submittedName>
        <fullName evidence="5">Transcriptional regulator, LuxR family</fullName>
    </submittedName>
</protein>
<dbReference type="SUPFAM" id="SSF46894">
    <property type="entry name" value="C-terminal effector domain of the bipartite response regulators"/>
    <property type="match status" value="1"/>
</dbReference>
<dbReference type="Pfam" id="PF13188">
    <property type="entry name" value="PAS_8"/>
    <property type="match status" value="1"/>
</dbReference>
<dbReference type="Gene3D" id="1.10.10.10">
    <property type="entry name" value="Winged helix-like DNA-binding domain superfamily/Winged helix DNA-binding domain"/>
    <property type="match status" value="1"/>
</dbReference>
<dbReference type="EMBL" id="FOCW01000001">
    <property type="protein sequence ID" value="SEN11264.1"/>
    <property type="molecule type" value="Genomic_DNA"/>
</dbReference>
<dbReference type="PANTHER" id="PTHR44688:SF16">
    <property type="entry name" value="DNA-BINDING TRANSCRIPTIONAL ACTIVATOR DEVR_DOSR"/>
    <property type="match status" value="1"/>
</dbReference>
<dbReference type="GO" id="GO:0003677">
    <property type="term" value="F:DNA binding"/>
    <property type="evidence" value="ECO:0007669"/>
    <property type="project" value="UniProtKB-KW"/>
</dbReference>
<evidence type="ECO:0000256" key="3">
    <source>
        <dbReference type="ARBA" id="ARBA00023163"/>
    </source>
</evidence>
<dbReference type="RefSeq" id="WP_091813346.1">
    <property type="nucleotide sequence ID" value="NZ_FOCW01000001.1"/>
</dbReference>
<dbReference type="InterPro" id="IPR035965">
    <property type="entry name" value="PAS-like_dom_sf"/>
</dbReference>
<keyword evidence="2" id="KW-0238">DNA-binding</keyword>
<evidence type="ECO:0000256" key="2">
    <source>
        <dbReference type="ARBA" id="ARBA00023125"/>
    </source>
</evidence>
<evidence type="ECO:0000256" key="1">
    <source>
        <dbReference type="ARBA" id="ARBA00023015"/>
    </source>
</evidence>
<dbReference type="OrthoDB" id="8533716at2"/>
<sequence>MDTPDTFPASADYRWAFELAPIGLILSRDRVIVDCNQQVCTLFETDRDTLIGQTFAILYPSVDEYHRTGERIAQPLMKHGSYRDERIMRRVGGRFAGQMFWCRVSGRALDRLHPHAAGIWSFEDIDSRPPPSADGSTLTPREREVASQLLHGLTSKEIGRILGLSHRTVEIHRASLMRKYGTSTTAALVQKLLAGMP</sequence>
<keyword evidence="1" id="KW-0805">Transcription regulation</keyword>
<dbReference type="GO" id="GO:0006355">
    <property type="term" value="P:regulation of DNA-templated transcription"/>
    <property type="evidence" value="ECO:0007669"/>
    <property type="project" value="InterPro"/>
</dbReference>
<dbReference type="AlphaFoldDB" id="A0A1H8DWN6"/>
<dbReference type="Pfam" id="PF00196">
    <property type="entry name" value="GerE"/>
    <property type="match status" value="1"/>
</dbReference>
<organism evidence="5 6">
    <name type="scientific">Brachymonas denitrificans DSM 15123</name>
    <dbReference type="NCBI Taxonomy" id="1121117"/>
    <lineage>
        <taxon>Bacteria</taxon>
        <taxon>Pseudomonadati</taxon>
        <taxon>Pseudomonadota</taxon>
        <taxon>Betaproteobacteria</taxon>
        <taxon>Burkholderiales</taxon>
        <taxon>Comamonadaceae</taxon>
        <taxon>Brachymonas</taxon>
    </lineage>
</organism>
<dbReference type="Gene3D" id="3.30.450.20">
    <property type="entry name" value="PAS domain"/>
    <property type="match status" value="1"/>
</dbReference>
<dbReference type="Proteomes" id="UP000199531">
    <property type="component" value="Unassembled WGS sequence"/>
</dbReference>
<dbReference type="PROSITE" id="PS50043">
    <property type="entry name" value="HTH_LUXR_2"/>
    <property type="match status" value="1"/>
</dbReference>
<dbReference type="SMART" id="SM00421">
    <property type="entry name" value="HTH_LUXR"/>
    <property type="match status" value="1"/>
</dbReference>
<dbReference type="SUPFAM" id="SSF55785">
    <property type="entry name" value="PYP-like sensor domain (PAS domain)"/>
    <property type="match status" value="1"/>
</dbReference>
<reference evidence="5 6" key="1">
    <citation type="submission" date="2016-10" db="EMBL/GenBank/DDBJ databases">
        <authorList>
            <person name="de Groot N.N."/>
        </authorList>
    </citation>
    <scope>NUCLEOTIDE SEQUENCE [LARGE SCALE GENOMIC DNA]</scope>
    <source>
        <strain evidence="5 6">DSM 15123</strain>
    </source>
</reference>
<dbReference type="CDD" id="cd06170">
    <property type="entry name" value="LuxR_C_like"/>
    <property type="match status" value="1"/>
</dbReference>